<protein>
    <submittedName>
        <fullName evidence="1">Uncharacterized protein</fullName>
    </submittedName>
</protein>
<dbReference type="AlphaFoldDB" id="A0AAU2HCW7"/>
<accession>A0AAU2HCW7</accession>
<evidence type="ECO:0000313" key="1">
    <source>
        <dbReference type="EMBL" id="WTU45927.1"/>
    </source>
</evidence>
<organism evidence="1">
    <name type="scientific">Streptomyces sp. NBC_00060</name>
    <dbReference type="NCBI Taxonomy" id="2975636"/>
    <lineage>
        <taxon>Bacteria</taxon>
        <taxon>Bacillati</taxon>
        <taxon>Actinomycetota</taxon>
        <taxon>Actinomycetes</taxon>
        <taxon>Kitasatosporales</taxon>
        <taxon>Streptomycetaceae</taxon>
        <taxon>Streptomyces</taxon>
    </lineage>
</organism>
<sequence length="220" mass="24305">MTEPHVLFHYTSLASWKEIAAAGQIRPTSLAAEHIDCAMPLLWLTDSTNPADTALSDPGRTQIRITVAPEGGIRYWRMWRHLVPNAGALEPWGEPDSWYVSPGTVAAEYWGEVIDRSTNKVLRPASAAAPQADEWGVLPDAQAVDRLGLLLANGYQRRIEEIATVDETAAGDLTFRSIQVQLQVAEMKRILNEATPEQRVRAAWRTLRSEADAVQGVVPE</sequence>
<gene>
    <name evidence="1" type="ORF">OHV25_40750</name>
</gene>
<name>A0AAU2HCW7_9ACTN</name>
<geneLocation type="plasmid" evidence="1">
    <name>unnamed1</name>
</geneLocation>
<reference evidence="1" key="1">
    <citation type="submission" date="2022-10" db="EMBL/GenBank/DDBJ databases">
        <title>The complete genomes of actinobacterial strains from the NBC collection.</title>
        <authorList>
            <person name="Joergensen T.S."/>
            <person name="Alvarez Arevalo M."/>
            <person name="Sterndorff E.B."/>
            <person name="Faurdal D."/>
            <person name="Vuksanovic O."/>
            <person name="Mourched A.-S."/>
            <person name="Charusanti P."/>
            <person name="Shaw S."/>
            <person name="Blin K."/>
            <person name="Weber T."/>
        </authorList>
    </citation>
    <scope>NUCLEOTIDE SEQUENCE</scope>
    <source>
        <strain evidence="1">NBC_00060</strain>
        <plasmid evidence="1">unnamed1</plasmid>
    </source>
</reference>
<proteinExistence type="predicted"/>
<dbReference type="EMBL" id="CP108254">
    <property type="protein sequence ID" value="WTU45927.1"/>
    <property type="molecule type" value="Genomic_DNA"/>
</dbReference>
<keyword evidence="1" id="KW-0614">Plasmid</keyword>